<reference evidence="1 2" key="1">
    <citation type="submission" date="2019-12" db="EMBL/GenBank/DDBJ databases">
        <title>Mucilaginibacter sp. HMF7410 genome sequencing and assembly.</title>
        <authorList>
            <person name="Kang H."/>
            <person name="Cha I."/>
            <person name="Kim H."/>
            <person name="Joh K."/>
        </authorList>
    </citation>
    <scope>NUCLEOTIDE SEQUENCE [LARGE SCALE GENOMIC DNA]</scope>
    <source>
        <strain evidence="1 2">HMF7410</strain>
    </source>
</reference>
<comment type="caution">
    <text evidence="1">The sequence shown here is derived from an EMBL/GenBank/DDBJ whole genome shotgun (WGS) entry which is preliminary data.</text>
</comment>
<organism evidence="1 2">
    <name type="scientific">Mucilaginibacter arboris</name>
    <dbReference type="NCBI Taxonomy" id="2682090"/>
    <lineage>
        <taxon>Bacteria</taxon>
        <taxon>Pseudomonadati</taxon>
        <taxon>Bacteroidota</taxon>
        <taxon>Sphingobacteriia</taxon>
        <taxon>Sphingobacteriales</taxon>
        <taxon>Sphingobacteriaceae</taxon>
        <taxon>Mucilaginibacter</taxon>
    </lineage>
</organism>
<dbReference type="RefSeq" id="WP_157563763.1">
    <property type="nucleotide sequence ID" value="NZ_WPIK01000002.1"/>
</dbReference>
<protein>
    <submittedName>
        <fullName evidence="1">Response regulator receiver protein</fullName>
    </submittedName>
</protein>
<proteinExistence type="predicted"/>
<name>A0A7K1SSV9_9SPHI</name>
<evidence type="ECO:0000313" key="1">
    <source>
        <dbReference type="EMBL" id="MVN20334.1"/>
    </source>
</evidence>
<dbReference type="EMBL" id="WPIK01000002">
    <property type="protein sequence ID" value="MVN20334.1"/>
    <property type="molecule type" value="Genomic_DNA"/>
</dbReference>
<sequence length="103" mass="11244">MHRLNILAIHRDTKILATVLRLINANGQWNGIGAITNEEAIELFHQQPVGIVLFCSGIDPESEEKLKAVFSTQKPAPIFLQHFGGGSGLLSAEIYEALAKQGH</sequence>
<evidence type="ECO:0000313" key="2">
    <source>
        <dbReference type="Proteomes" id="UP000462014"/>
    </source>
</evidence>
<dbReference type="Proteomes" id="UP000462014">
    <property type="component" value="Unassembled WGS sequence"/>
</dbReference>
<dbReference type="AlphaFoldDB" id="A0A7K1SSV9"/>
<keyword evidence="2" id="KW-1185">Reference proteome</keyword>
<accession>A0A7K1SSV9</accession>
<gene>
    <name evidence="1" type="ORF">GO621_02135</name>
</gene>